<evidence type="ECO:0000259" key="2">
    <source>
        <dbReference type="Pfam" id="PF18145"/>
    </source>
</evidence>
<feature type="transmembrane region" description="Helical" evidence="1">
    <location>
        <begin position="28"/>
        <end position="51"/>
    </location>
</feature>
<evidence type="ECO:0000313" key="5">
    <source>
        <dbReference type="Proteomes" id="UP000184517"/>
    </source>
</evidence>
<dbReference type="Proteomes" id="UP000184517">
    <property type="component" value="Unassembled WGS sequence"/>
</dbReference>
<keyword evidence="1" id="KW-0472">Membrane</keyword>
<accession>A0A1M5KJA0</accession>
<feature type="domain" description="SMODS-associated and fused to various effectors" evidence="2">
    <location>
        <begin position="167"/>
        <end position="351"/>
    </location>
</feature>
<dbReference type="NCBIfam" id="NF033611">
    <property type="entry name" value="SAVED"/>
    <property type="match status" value="1"/>
</dbReference>
<gene>
    <name evidence="4" type="ORF">SAMN02745753_04079</name>
</gene>
<keyword evidence="1" id="KW-1133">Transmembrane helix</keyword>
<dbReference type="EMBL" id="FQVF01000023">
    <property type="protein sequence ID" value="SHG52775.1"/>
    <property type="molecule type" value="Genomic_DNA"/>
</dbReference>
<organism evidence="4 5">
    <name type="scientific">Marinomonas polaris DSM 16579</name>
    <dbReference type="NCBI Taxonomy" id="1122206"/>
    <lineage>
        <taxon>Bacteria</taxon>
        <taxon>Pseudomonadati</taxon>
        <taxon>Pseudomonadota</taxon>
        <taxon>Gammaproteobacteria</taxon>
        <taxon>Oceanospirillales</taxon>
        <taxon>Oceanospirillaceae</taxon>
        <taxon>Marinomonas</taxon>
    </lineage>
</organism>
<evidence type="ECO:0000313" key="4">
    <source>
        <dbReference type="EMBL" id="SHG52775.1"/>
    </source>
</evidence>
<evidence type="ECO:0000256" key="1">
    <source>
        <dbReference type="SAM" id="Phobius"/>
    </source>
</evidence>
<evidence type="ECO:0008006" key="6">
    <source>
        <dbReference type="Google" id="ProtNLM"/>
    </source>
</evidence>
<sequence>MSKMKHAVSYFIKKAADWLFRKRSPALLVFRSGVCLTLATLVGGWTVSIVYSDTGQFLELNYQSSNTAQLFLSIGFFLGGAATVFGAVWEYQTFRDVRKRNEKKKTIVLEQRGLVDTSDTPLYEFLKNQCSWQVDSIVNDIRERIIDNVITRPDLALAKLSHIKMSIAEKVTQYAASDISIVYGGVFPTPFSFYTGYLLDDESLITRFDWDRDISIWRELDEGDDGEEFVIERPECTVKTVVLAVSISYPVDRLAISTVFPDQPIHYLSLPSLDRNNHWAKNKQDRLSGDFFEYCKNLLGLGVENINLILASQNSIAFRFGQAYDKRNLPNISIYQYERHQSIKYPWCLRIPYKVGAEPIIVYTEFKHIA</sequence>
<keyword evidence="1" id="KW-0812">Transmembrane</keyword>
<feature type="domain" description="SAVED-fused 2TM effector" evidence="3">
    <location>
        <begin position="5"/>
        <end position="157"/>
    </location>
</feature>
<reference evidence="5" key="1">
    <citation type="submission" date="2016-11" db="EMBL/GenBank/DDBJ databases">
        <authorList>
            <person name="Varghese N."/>
            <person name="Submissions S."/>
        </authorList>
    </citation>
    <scope>NUCLEOTIDE SEQUENCE [LARGE SCALE GENOMIC DNA]</scope>
    <source>
        <strain evidence="5">DSM 16579</strain>
    </source>
</reference>
<dbReference type="AlphaFoldDB" id="A0A1M5KJA0"/>
<dbReference type="InterPro" id="IPR041167">
    <property type="entry name" value="Saf_2TM"/>
</dbReference>
<dbReference type="Pfam" id="PF18145">
    <property type="entry name" value="SAVED"/>
    <property type="match status" value="1"/>
</dbReference>
<proteinExistence type="predicted"/>
<keyword evidence="5" id="KW-1185">Reference proteome</keyword>
<evidence type="ECO:0000259" key="3">
    <source>
        <dbReference type="Pfam" id="PF18303"/>
    </source>
</evidence>
<name>A0A1M5KJA0_9GAMM</name>
<feature type="transmembrane region" description="Helical" evidence="1">
    <location>
        <begin position="71"/>
        <end position="91"/>
    </location>
</feature>
<dbReference type="Pfam" id="PF18303">
    <property type="entry name" value="Saf_2TM"/>
    <property type="match status" value="1"/>
</dbReference>
<protein>
    <recommendedName>
        <fullName evidence="6">SMODS-associated and fused to various effectors domain-containing protein</fullName>
    </recommendedName>
</protein>
<dbReference type="InterPro" id="IPR040836">
    <property type="entry name" value="SAVED"/>
</dbReference>
<dbReference type="STRING" id="1122206.SAMN02745753_04079"/>